<sequence>MPEVTVEMTPTRELSDLRQGGVIRQDQLVIEDAWQIVRLDEEGNLPSFEQPALVPLTHWLESVTAGTAHEQLAPWLPSDTELTSELGEALSGTPLLAIDFPGFNDGRGYTIARLLRERYDYRGEIRAIGDVLVDQLYYMARCGFNAFHLRDDQYVEDAMYALSSFSVSYQTSVDQKTPLFARRG</sequence>
<evidence type="ECO:0000313" key="2">
    <source>
        <dbReference type="Proteomes" id="UP000319941"/>
    </source>
</evidence>
<proteinExistence type="predicted"/>
<dbReference type="EMBL" id="VNFH01000007">
    <property type="protein sequence ID" value="TVU69646.1"/>
    <property type="molecule type" value="Genomic_DNA"/>
</dbReference>
<evidence type="ECO:0000313" key="1">
    <source>
        <dbReference type="EMBL" id="TVU69646.1"/>
    </source>
</evidence>
<dbReference type="InterPro" id="IPR008318">
    <property type="entry name" value="UCP030820"/>
</dbReference>
<protein>
    <submittedName>
        <fullName evidence="1">DUF934 domain-containing protein</fullName>
    </submittedName>
</protein>
<keyword evidence="2" id="KW-1185">Reference proteome</keyword>
<dbReference type="OrthoDB" id="9800421at2"/>
<dbReference type="Pfam" id="PF06073">
    <property type="entry name" value="DUF934"/>
    <property type="match status" value="1"/>
</dbReference>
<name>A0A558HKI5_9GAMM</name>
<accession>A0A558HKI5</accession>
<reference evidence="1 2" key="1">
    <citation type="submission" date="2019-07" db="EMBL/GenBank/DDBJ databases">
        <title>Diversity of Bacteria from Kongsfjorden, Arctic.</title>
        <authorList>
            <person name="Yu Y."/>
        </authorList>
    </citation>
    <scope>NUCLEOTIDE SEQUENCE [LARGE SCALE GENOMIC DNA]</scope>
    <source>
        <strain evidence="1 2">SM1923</strain>
    </source>
</reference>
<dbReference type="Proteomes" id="UP000319941">
    <property type="component" value="Unassembled WGS sequence"/>
</dbReference>
<dbReference type="STRING" id="553385.GCA_000591415_03102"/>
<dbReference type="RefSeq" id="WP_088743876.1">
    <property type="nucleotide sequence ID" value="NZ_CAWOWR010000127.1"/>
</dbReference>
<dbReference type="PIRSF" id="PIRSF030820">
    <property type="entry name" value="UCP030820"/>
    <property type="match status" value="1"/>
</dbReference>
<gene>
    <name evidence="1" type="ORF">FQP86_11090</name>
</gene>
<comment type="caution">
    <text evidence="1">The sequence shown here is derived from an EMBL/GenBank/DDBJ whole genome shotgun (WGS) entry which is preliminary data.</text>
</comment>
<dbReference type="AlphaFoldDB" id="A0A558HKI5"/>
<organism evidence="1 2">
    <name type="scientific">Cobetia crustatorum</name>
    <dbReference type="NCBI Taxonomy" id="553385"/>
    <lineage>
        <taxon>Bacteria</taxon>
        <taxon>Pseudomonadati</taxon>
        <taxon>Pseudomonadota</taxon>
        <taxon>Gammaproteobacteria</taxon>
        <taxon>Oceanospirillales</taxon>
        <taxon>Halomonadaceae</taxon>
        <taxon>Cobetia</taxon>
    </lineage>
</organism>